<feature type="compositionally biased region" description="Basic and acidic residues" evidence="1">
    <location>
        <begin position="143"/>
        <end position="170"/>
    </location>
</feature>
<keyword evidence="2" id="KW-0472">Membrane</keyword>
<evidence type="ECO:0000256" key="1">
    <source>
        <dbReference type="SAM" id="MobiDB-lite"/>
    </source>
</evidence>
<evidence type="ECO:0000313" key="4">
    <source>
        <dbReference type="Proteomes" id="UP001595190"/>
    </source>
</evidence>
<proteinExistence type="predicted"/>
<feature type="transmembrane region" description="Helical" evidence="2">
    <location>
        <begin position="49"/>
        <end position="66"/>
    </location>
</feature>
<name>A0ABV6ZHE6_9HYPH</name>
<accession>A0ABV6ZHE6</accession>
<organism evidence="3 4">
    <name type="scientific">Labrys neptuniae</name>
    <dbReference type="NCBI Taxonomy" id="376174"/>
    <lineage>
        <taxon>Bacteria</taxon>
        <taxon>Pseudomonadati</taxon>
        <taxon>Pseudomonadota</taxon>
        <taxon>Alphaproteobacteria</taxon>
        <taxon>Hyphomicrobiales</taxon>
        <taxon>Xanthobacteraceae</taxon>
        <taxon>Labrys</taxon>
    </lineage>
</organism>
<keyword evidence="2" id="KW-0812">Transmembrane</keyword>
<evidence type="ECO:0000313" key="3">
    <source>
        <dbReference type="EMBL" id="MFC2251567.1"/>
    </source>
</evidence>
<evidence type="ECO:0000256" key="2">
    <source>
        <dbReference type="SAM" id="Phobius"/>
    </source>
</evidence>
<feature type="region of interest" description="Disordered" evidence="1">
    <location>
        <begin position="142"/>
        <end position="170"/>
    </location>
</feature>
<gene>
    <name evidence="3" type="ORF">ACETRX_18185</name>
</gene>
<dbReference type="RefSeq" id="WP_394312051.1">
    <property type="nucleotide sequence ID" value="NZ_JBHGPK010000007.1"/>
</dbReference>
<protein>
    <submittedName>
        <fullName evidence="3">GNAT family acetyltransferase</fullName>
    </submittedName>
</protein>
<reference evidence="3 4" key="1">
    <citation type="submission" date="2024-09" db="EMBL/GenBank/DDBJ databases">
        <title>Description of Labrys sedimenti sp. nov., isolated from a diclofenac-degrading enrichment culture, and genome-based reclassification of Labrys portucalensis as a later heterotypic synonym of Labrys neptuniae.</title>
        <authorList>
            <person name="Tancsics A."/>
            <person name="Csepanyi A."/>
        </authorList>
    </citation>
    <scope>NUCLEOTIDE SEQUENCE [LARGE SCALE GENOMIC DNA]</scope>
    <source>
        <strain evidence="3 4">LMG 23412</strain>
    </source>
</reference>
<sequence length="170" mass="18741">MEVLSRVVFTVASICLMMLAGGLVAIAGFRVFHAAYYDGQFDNTLLDSIGFVVVGVAVFDVARYFLEEEVLRAREMRNAVEARRSLTKFMSAIVIAVFLEALVTVFKVAKQSPEQLLYPALLLFGGTAMIVGLGVYQKLSVSVERESPAEPRKEKAESKRKTGERQAEPS</sequence>
<feature type="transmembrane region" description="Helical" evidence="2">
    <location>
        <begin position="86"/>
        <end position="109"/>
    </location>
</feature>
<dbReference type="Proteomes" id="UP001595190">
    <property type="component" value="Unassembled WGS sequence"/>
</dbReference>
<comment type="caution">
    <text evidence="3">The sequence shown here is derived from an EMBL/GenBank/DDBJ whole genome shotgun (WGS) entry which is preliminary data.</text>
</comment>
<dbReference type="EMBL" id="JBHGPK010000007">
    <property type="protein sequence ID" value="MFC2251567.1"/>
    <property type="molecule type" value="Genomic_DNA"/>
</dbReference>
<keyword evidence="2" id="KW-1133">Transmembrane helix</keyword>
<feature type="transmembrane region" description="Helical" evidence="2">
    <location>
        <begin position="7"/>
        <end position="29"/>
    </location>
</feature>
<feature type="transmembrane region" description="Helical" evidence="2">
    <location>
        <begin position="115"/>
        <end position="136"/>
    </location>
</feature>